<evidence type="ECO:0000313" key="3">
    <source>
        <dbReference type="Proteomes" id="UP000002640"/>
    </source>
</evidence>
<evidence type="ECO:0000256" key="1">
    <source>
        <dbReference type="SAM" id="MobiDB-lite"/>
    </source>
</evidence>
<accession>G4Z267</accession>
<reference evidence="2 3" key="1">
    <citation type="journal article" date="2006" name="Science">
        <title>Phytophthora genome sequences uncover evolutionary origins and mechanisms of pathogenesis.</title>
        <authorList>
            <person name="Tyler B.M."/>
            <person name="Tripathy S."/>
            <person name="Zhang X."/>
            <person name="Dehal P."/>
            <person name="Jiang R.H."/>
            <person name="Aerts A."/>
            <person name="Arredondo F.D."/>
            <person name="Baxter L."/>
            <person name="Bensasson D."/>
            <person name="Beynon J.L."/>
            <person name="Chapman J."/>
            <person name="Damasceno C.M."/>
            <person name="Dorrance A.E."/>
            <person name="Dou D."/>
            <person name="Dickerman A.W."/>
            <person name="Dubchak I.L."/>
            <person name="Garbelotto M."/>
            <person name="Gijzen M."/>
            <person name="Gordon S.G."/>
            <person name="Govers F."/>
            <person name="Grunwald N.J."/>
            <person name="Huang W."/>
            <person name="Ivors K.L."/>
            <person name="Jones R.W."/>
            <person name="Kamoun S."/>
            <person name="Krampis K."/>
            <person name="Lamour K.H."/>
            <person name="Lee M.K."/>
            <person name="McDonald W.H."/>
            <person name="Medina M."/>
            <person name="Meijer H.J."/>
            <person name="Nordberg E.K."/>
            <person name="Maclean D.J."/>
            <person name="Ospina-Giraldo M.D."/>
            <person name="Morris P.F."/>
            <person name="Phuntumart V."/>
            <person name="Putnam N.H."/>
            <person name="Rash S."/>
            <person name="Rose J.K."/>
            <person name="Sakihama Y."/>
            <person name="Salamov A.A."/>
            <person name="Savidor A."/>
            <person name="Scheuring C.F."/>
            <person name="Smith B.M."/>
            <person name="Sobral B.W."/>
            <person name="Terry A."/>
            <person name="Torto-Alalibo T.A."/>
            <person name="Win J."/>
            <person name="Xu Z."/>
            <person name="Zhang H."/>
            <person name="Grigoriev I.V."/>
            <person name="Rokhsar D.S."/>
            <person name="Boore J.L."/>
        </authorList>
    </citation>
    <scope>NUCLEOTIDE SEQUENCE [LARGE SCALE GENOMIC DNA]</scope>
    <source>
        <strain evidence="2 3">P6497</strain>
    </source>
</reference>
<evidence type="ECO:0000313" key="2">
    <source>
        <dbReference type="EMBL" id="EGZ21402.1"/>
    </source>
</evidence>
<protein>
    <submittedName>
        <fullName evidence="2">Uncharacterized protein</fullName>
    </submittedName>
</protein>
<proteinExistence type="predicted"/>
<dbReference type="GeneID" id="20645936"/>
<organism evidence="2 3">
    <name type="scientific">Phytophthora sojae (strain P6497)</name>
    <name type="common">Soybean stem and root rot agent</name>
    <name type="synonym">Phytophthora megasperma f. sp. glycines</name>
    <dbReference type="NCBI Taxonomy" id="1094619"/>
    <lineage>
        <taxon>Eukaryota</taxon>
        <taxon>Sar</taxon>
        <taxon>Stramenopiles</taxon>
        <taxon>Oomycota</taxon>
        <taxon>Peronosporomycetes</taxon>
        <taxon>Peronosporales</taxon>
        <taxon>Peronosporaceae</taxon>
        <taxon>Phytophthora</taxon>
    </lineage>
</organism>
<dbReference type="AlphaFoldDB" id="G4Z267"/>
<dbReference type="KEGG" id="psoj:PHYSODRAFT_329353"/>
<feature type="region of interest" description="Disordered" evidence="1">
    <location>
        <begin position="34"/>
        <end position="59"/>
    </location>
</feature>
<dbReference type="Proteomes" id="UP000002640">
    <property type="component" value="Unassembled WGS sequence"/>
</dbReference>
<sequence length="198" mass="21663">MSKDASCAVRGEGRRVSNTFEALSTASSIDSAKVVASERKRERDNAKQSAAEELLNRKKQKRPLYMRDYRARHKRIKIATRSGGALAETTVGSSDQGSSRITASSCERRECDIDGNVSTEEATKTKSAETSAGVAAQDKKRKQALYSRNYRAKRKKTLASSREGVADRGSSDMAPAEMATKQNKLKRPADTVRASRAT</sequence>
<dbReference type="RefSeq" id="XP_009524119.1">
    <property type="nucleotide sequence ID" value="XM_009525824.1"/>
</dbReference>
<gene>
    <name evidence="2" type="ORF">PHYSODRAFT_329353</name>
</gene>
<keyword evidence="3" id="KW-1185">Reference proteome</keyword>
<dbReference type="EMBL" id="JH159153">
    <property type="protein sequence ID" value="EGZ21402.1"/>
    <property type="molecule type" value="Genomic_DNA"/>
</dbReference>
<dbReference type="InParanoid" id="G4Z267"/>
<name>G4Z267_PHYSP</name>
<feature type="compositionally biased region" description="Polar residues" evidence="1">
    <location>
        <begin position="90"/>
        <end position="105"/>
    </location>
</feature>
<feature type="region of interest" description="Disordered" evidence="1">
    <location>
        <begin position="80"/>
        <end position="198"/>
    </location>
</feature>
<feature type="compositionally biased region" description="Basic and acidic residues" evidence="1">
    <location>
        <begin position="36"/>
        <end position="46"/>
    </location>
</feature>